<dbReference type="HOGENOM" id="CLU_449101_0_0_1"/>
<feature type="compositionally biased region" description="Polar residues" evidence="1">
    <location>
        <begin position="288"/>
        <end position="297"/>
    </location>
</feature>
<organism evidence="2 3">
    <name type="scientific">Lodderomyces elongisporus (strain ATCC 11503 / CBS 2605 / JCM 1781 / NBRC 1676 / NRRL YB-4239)</name>
    <name type="common">Yeast</name>
    <name type="synonym">Saccharomyces elongisporus</name>
    <dbReference type="NCBI Taxonomy" id="379508"/>
    <lineage>
        <taxon>Eukaryota</taxon>
        <taxon>Fungi</taxon>
        <taxon>Dikarya</taxon>
        <taxon>Ascomycota</taxon>
        <taxon>Saccharomycotina</taxon>
        <taxon>Pichiomycetes</taxon>
        <taxon>Debaryomycetaceae</taxon>
        <taxon>Candida/Lodderomyces clade</taxon>
        <taxon>Lodderomyces</taxon>
    </lineage>
</organism>
<protein>
    <recommendedName>
        <fullName evidence="4">CST complex subunit Stn1 N-terminal domain-containing protein</fullName>
    </recommendedName>
</protein>
<dbReference type="GeneID" id="5234571"/>
<dbReference type="Gene3D" id="2.40.50.1040">
    <property type="match status" value="1"/>
</dbReference>
<evidence type="ECO:0000313" key="2">
    <source>
        <dbReference type="EMBL" id="EDK44094.1"/>
    </source>
</evidence>
<dbReference type="KEGG" id="lel:PVL30_002288"/>
<feature type="region of interest" description="Disordered" evidence="1">
    <location>
        <begin position="274"/>
        <end position="303"/>
    </location>
</feature>
<sequence>MSSRLYDQINRIDWEIGEVHIVKKSDRIQFYRPELFHQACTFQIPVPIFITDLHHATDLFRIYDHLSEFMDDIIMIQNWPIGQFMLGGRVVGVQYNAKRELVKLNIDDNSGAQSIVVVEMDIAKFNQSGMKLEKKNYGLFVEIKCRIRKGKVLVVEELTVCGWSEFEMAAELRWWTRVIEYREKVLKNPWVFKPEHRLNISSSSLQQQREQNQHLFTKEPLVYVFSQREMTRREMKKNLHIGVDNSDSQTEQSQEVIVVEDSIEVNKSRFEKEENGKVGKVGDKKGNYTDNEANNGSGLDVGNRDSNISEGESLHDLYSKESGFFKSKPSFHVPNAILKKQKKEPVVIDLTKPPTADKYQEPLVQVTDSRRTTTTTTTTNAVTSHKVQLQMQVPSSQKVEEQEIESLRKFQEQTCYNKERFVQLVKECLVVMIKLNFQSILLKQLCQNKYVSLQIKDFAEELKESGTTPQNTTTSELSQLVVHRLRLYFRQSTFIDIKTANYSSNNSYNNSKNNNNINNNSDLDGDDDILEMSAFKLIYNSLLRAFKYFNEFNVIKYIEYVKAKEYVTDIDQKTINFLIKYHLLITKDRSWKYQKDNCIWVKVKHVPP</sequence>
<dbReference type="AlphaFoldDB" id="A5DY36"/>
<evidence type="ECO:0000256" key="1">
    <source>
        <dbReference type="SAM" id="MobiDB-lite"/>
    </source>
</evidence>
<reference evidence="2 3" key="1">
    <citation type="journal article" date="2009" name="Nature">
        <title>Evolution of pathogenicity and sexual reproduction in eight Candida genomes.</title>
        <authorList>
            <person name="Butler G."/>
            <person name="Rasmussen M.D."/>
            <person name="Lin M.F."/>
            <person name="Santos M.A."/>
            <person name="Sakthikumar S."/>
            <person name="Munro C.A."/>
            <person name="Rheinbay E."/>
            <person name="Grabherr M."/>
            <person name="Forche A."/>
            <person name="Reedy J.L."/>
            <person name="Agrafioti I."/>
            <person name="Arnaud M.B."/>
            <person name="Bates S."/>
            <person name="Brown A.J."/>
            <person name="Brunke S."/>
            <person name="Costanzo M.C."/>
            <person name="Fitzpatrick D.A."/>
            <person name="de Groot P.W."/>
            <person name="Harris D."/>
            <person name="Hoyer L.L."/>
            <person name="Hube B."/>
            <person name="Klis F.M."/>
            <person name="Kodira C."/>
            <person name="Lennard N."/>
            <person name="Logue M.E."/>
            <person name="Martin R."/>
            <person name="Neiman A.M."/>
            <person name="Nikolaou E."/>
            <person name="Quail M.A."/>
            <person name="Quinn J."/>
            <person name="Santos M.C."/>
            <person name="Schmitzberger F.F."/>
            <person name="Sherlock G."/>
            <person name="Shah P."/>
            <person name="Silverstein K.A."/>
            <person name="Skrzypek M.S."/>
            <person name="Soll D."/>
            <person name="Staggs R."/>
            <person name="Stansfield I."/>
            <person name="Stumpf M.P."/>
            <person name="Sudbery P.E."/>
            <person name="Srikantha T."/>
            <person name="Zeng Q."/>
            <person name="Berman J."/>
            <person name="Berriman M."/>
            <person name="Heitman J."/>
            <person name="Gow N.A."/>
            <person name="Lorenz M.C."/>
            <person name="Birren B.W."/>
            <person name="Kellis M."/>
            <person name="Cuomo C.A."/>
        </authorList>
    </citation>
    <scope>NUCLEOTIDE SEQUENCE [LARGE SCALE GENOMIC DNA]</scope>
    <source>
        <strain evidence="3">ATCC 11503 / BCRC 21390 / CBS 2605 / JCM 1781 / NBRC 1676 / NRRL YB-4239</strain>
    </source>
</reference>
<feature type="compositionally biased region" description="Basic and acidic residues" evidence="1">
    <location>
        <begin position="274"/>
        <end position="287"/>
    </location>
</feature>
<dbReference type="EMBL" id="CH981525">
    <property type="protein sequence ID" value="EDK44094.1"/>
    <property type="molecule type" value="Genomic_DNA"/>
</dbReference>
<evidence type="ECO:0000313" key="3">
    <source>
        <dbReference type="Proteomes" id="UP000001996"/>
    </source>
</evidence>
<evidence type="ECO:0008006" key="4">
    <source>
        <dbReference type="Google" id="ProtNLM"/>
    </source>
</evidence>
<dbReference type="InParanoid" id="A5DY36"/>
<dbReference type="VEuPathDB" id="FungiDB:LELG_02273"/>
<dbReference type="STRING" id="379508.A5DY36"/>
<proteinExistence type="predicted"/>
<dbReference type="OrthoDB" id="77828at2759"/>
<dbReference type="Proteomes" id="UP000001996">
    <property type="component" value="Unassembled WGS sequence"/>
</dbReference>
<gene>
    <name evidence="2" type="ORF">LELG_02273</name>
</gene>
<keyword evidence="3" id="KW-1185">Reference proteome</keyword>
<dbReference type="OMA" id="KANCIST"/>
<accession>A5DY36</accession>
<name>A5DY36_LODEL</name>